<gene>
    <name evidence="2" type="ORF">FHX81_7383</name>
</gene>
<dbReference type="InterPro" id="IPR044859">
    <property type="entry name" value="Allene_oxi_cyc_Dirigent"/>
</dbReference>
<dbReference type="GO" id="GO:0016853">
    <property type="term" value="F:isomerase activity"/>
    <property type="evidence" value="ECO:0007669"/>
    <property type="project" value="InterPro"/>
</dbReference>
<dbReference type="RefSeq" id="WP_141983039.1">
    <property type="nucleotide sequence ID" value="NZ_VFPP01000001.1"/>
</dbReference>
<dbReference type="Pfam" id="PF18678">
    <property type="entry name" value="AOC_like"/>
    <property type="match status" value="1"/>
</dbReference>
<sequence length="158" mass="16210">MQVNPWLVVALVGVLVGADQVRAEGPTAEATVEVLTARTLMSAPAAPAVGLGFVSGGTLLQPDGTTRIGEGYSHCGVIAVSAAVPPEVTAHCTSAFRLPDGEIHFSGLRQYKSIESGFEDTTVAITGGTGTYATARGEGKVARANSRAVGYRFTFAIS</sequence>
<dbReference type="AlphaFoldDB" id="A0A543JQ37"/>
<reference evidence="2 3" key="1">
    <citation type="submission" date="2019-06" db="EMBL/GenBank/DDBJ databases">
        <title>Sequencing the genomes of 1000 actinobacteria strains.</title>
        <authorList>
            <person name="Klenk H.-P."/>
        </authorList>
    </citation>
    <scope>NUCLEOTIDE SEQUENCE [LARGE SCALE GENOMIC DNA]</scope>
    <source>
        <strain evidence="2 3">DSM 45456</strain>
    </source>
</reference>
<dbReference type="OrthoDB" id="3691544at2"/>
<evidence type="ECO:0000313" key="3">
    <source>
        <dbReference type="Proteomes" id="UP000316628"/>
    </source>
</evidence>
<keyword evidence="3" id="KW-1185">Reference proteome</keyword>
<dbReference type="EMBL" id="VFPP01000001">
    <property type="protein sequence ID" value="TQM84918.1"/>
    <property type="molecule type" value="Genomic_DNA"/>
</dbReference>
<dbReference type="Proteomes" id="UP000316628">
    <property type="component" value="Unassembled WGS sequence"/>
</dbReference>
<name>A0A543JQ37_9PSEU</name>
<comment type="caution">
    <text evidence="2">The sequence shown here is derived from an EMBL/GenBank/DDBJ whole genome shotgun (WGS) entry which is preliminary data.</text>
</comment>
<evidence type="ECO:0000259" key="1">
    <source>
        <dbReference type="Pfam" id="PF18678"/>
    </source>
</evidence>
<evidence type="ECO:0000313" key="2">
    <source>
        <dbReference type="EMBL" id="TQM84918.1"/>
    </source>
</evidence>
<organism evidence="2 3">
    <name type="scientific">Saccharothrix saharensis</name>
    <dbReference type="NCBI Taxonomy" id="571190"/>
    <lineage>
        <taxon>Bacteria</taxon>
        <taxon>Bacillati</taxon>
        <taxon>Actinomycetota</taxon>
        <taxon>Actinomycetes</taxon>
        <taxon>Pseudonocardiales</taxon>
        <taxon>Pseudonocardiaceae</taxon>
        <taxon>Saccharothrix</taxon>
    </lineage>
</organism>
<dbReference type="Gene3D" id="2.40.480.10">
    <property type="entry name" value="Allene oxide cyclase-like"/>
    <property type="match status" value="1"/>
</dbReference>
<proteinExistence type="predicted"/>
<protein>
    <recommendedName>
        <fullName evidence="1">Allene oxide cyclase barrel-like domain-containing protein</fullName>
    </recommendedName>
</protein>
<feature type="domain" description="Allene oxide cyclase barrel-like" evidence="1">
    <location>
        <begin position="42"/>
        <end position="141"/>
    </location>
</feature>
<dbReference type="GO" id="GO:0017000">
    <property type="term" value="P:antibiotic biosynthetic process"/>
    <property type="evidence" value="ECO:0007669"/>
    <property type="project" value="InterPro"/>
</dbReference>
<dbReference type="InterPro" id="IPR041013">
    <property type="entry name" value="AOC-like"/>
</dbReference>
<accession>A0A543JQ37</accession>